<dbReference type="SMART" id="SM00450">
    <property type="entry name" value="RHOD"/>
    <property type="match status" value="2"/>
</dbReference>
<proteinExistence type="predicted"/>
<dbReference type="KEGG" id="alf:CFBP5473_15020"/>
<dbReference type="PANTHER" id="PTHR11364:SF27">
    <property type="entry name" value="SULFURTRANSFERASE"/>
    <property type="match status" value="1"/>
</dbReference>
<dbReference type="OrthoDB" id="9781034at2"/>
<evidence type="ECO:0000256" key="1">
    <source>
        <dbReference type="ARBA" id="ARBA00022679"/>
    </source>
</evidence>
<accession>A0A4D7DUS3</accession>
<reference evidence="4 5" key="1">
    <citation type="submission" date="2019-04" db="EMBL/GenBank/DDBJ databases">
        <title>Complete genome sequence of Agrobacterium larrymoorei CFBP5473.</title>
        <authorList>
            <person name="Haryono M."/>
            <person name="Chou L."/>
            <person name="Lin Y.-C."/>
            <person name="Lai E.-M."/>
            <person name="Kuo C.-H."/>
        </authorList>
    </citation>
    <scope>NUCLEOTIDE SEQUENCE [LARGE SCALE GENOMIC DNA]</scope>
    <source>
        <strain evidence="4 5">CFBP5473</strain>
    </source>
</reference>
<organism evidence="4 5">
    <name type="scientific">Agrobacterium larrymoorei</name>
    <dbReference type="NCBI Taxonomy" id="160699"/>
    <lineage>
        <taxon>Bacteria</taxon>
        <taxon>Pseudomonadati</taxon>
        <taxon>Pseudomonadota</taxon>
        <taxon>Alphaproteobacteria</taxon>
        <taxon>Hyphomicrobiales</taxon>
        <taxon>Rhizobiaceae</taxon>
        <taxon>Rhizobium/Agrobacterium group</taxon>
        <taxon>Agrobacterium</taxon>
    </lineage>
</organism>
<keyword evidence="2" id="KW-0677">Repeat</keyword>
<gene>
    <name evidence="4" type="ORF">CFBP5473_15020</name>
</gene>
<feature type="domain" description="Rhodanese" evidence="3">
    <location>
        <begin position="86"/>
        <end position="178"/>
    </location>
</feature>
<dbReference type="InterPro" id="IPR001763">
    <property type="entry name" value="Rhodanese-like_dom"/>
</dbReference>
<evidence type="ECO:0000313" key="5">
    <source>
        <dbReference type="Proteomes" id="UP000298545"/>
    </source>
</evidence>
<name>A0A4D7DUS3_9HYPH</name>
<dbReference type="Proteomes" id="UP000298545">
    <property type="component" value="Chromosome linear"/>
</dbReference>
<dbReference type="InterPro" id="IPR045078">
    <property type="entry name" value="TST/MPST-like"/>
</dbReference>
<evidence type="ECO:0000259" key="3">
    <source>
        <dbReference type="PROSITE" id="PS50206"/>
    </source>
</evidence>
<dbReference type="PANTHER" id="PTHR11364">
    <property type="entry name" value="THIOSULFATE SULFERTANSFERASE"/>
    <property type="match status" value="1"/>
</dbReference>
<dbReference type="STRING" id="1367849.GCA_000518585_02596"/>
<dbReference type="SUPFAM" id="SSF52821">
    <property type="entry name" value="Rhodanese/Cell cycle control phosphatase"/>
    <property type="match status" value="2"/>
</dbReference>
<dbReference type="Pfam" id="PF00581">
    <property type="entry name" value="Rhodanese"/>
    <property type="match status" value="2"/>
</dbReference>
<keyword evidence="1 4" id="KW-0808">Transferase</keyword>
<feature type="domain" description="Rhodanese" evidence="3">
    <location>
        <begin position="206"/>
        <end position="318"/>
    </location>
</feature>
<sequence length="324" mass="34838">MPVTMDRFRDILRKIFALAKRVLIVEDHETSRASRSECDMADDIRKSVLLTPVELQALREAGEDVTVLAVHSINPYTGEPSFSGLRIEGAIDTEAYSDFQSPATVEGGQRPLPDIKVLEQKARRWGLRKESTIVVYDGDRSMTAARAWWVLKWAGLPDVRVLDGGFRAWQVAGLPVNDVVASPTPSNIELSTGNMPELDADGSLKLATDGVLLDARIRPNYIGGPAVEGQPPRGHIPYAVSAPAPDNVTDYGNFTDSATLTEMYRALGVDGSSEVGVYCGAGMSAAHTVLALAAIGVRASMYPGSWSAWVSDPSRPVVFGADPA</sequence>
<dbReference type="AlphaFoldDB" id="A0A4D7DUS3"/>
<evidence type="ECO:0000256" key="2">
    <source>
        <dbReference type="ARBA" id="ARBA00022737"/>
    </source>
</evidence>
<evidence type="ECO:0000313" key="4">
    <source>
        <dbReference type="EMBL" id="QCI99327.1"/>
    </source>
</evidence>
<dbReference type="PROSITE" id="PS50206">
    <property type="entry name" value="RHODANESE_3"/>
    <property type="match status" value="2"/>
</dbReference>
<dbReference type="InterPro" id="IPR036873">
    <property type="entry name" value="Rhodanese-like_dom_sf"/>
</dbReference>
<dbReference type="Gene3D" id="3.40.250.10">
    <property type="entry name" value="Rhodanese-like domain"/>
    <property type="match status" value="2"/>
</dbReference>
<dbReference type="GO" id="GO:0004792">
    <property type="term" value="F:thiosulfate-cyanide sulfurtransferase activity"/>
    <property type="evidence" value="ECO:0007669"/>
    <property type="project" value="TreeGrafter"/>
</dbReference>
<dbReference type="CDD" id="cd01448">
    <property type="entry name" value="TST_Repeat_1"/>
    <property type="match status" value="1"/>
</dbReference>
<dbReference type="EMBL" id="CP039692">
    <property type="protein sequence ID" value="QCI99327.1"/>
    <property type="molecule type" value="Genomic_DNA"/>
</dbReference>
<protein>
    <submittedName>
        <fullName evidence="4">Sulfurtransferase</fullName>
    </submittedName>
</protein>